<organism evidence="6 7">
    <name type="scientific">Phyllobacterium ifriqiyense</name>
    <dbReference type="NCBI Taxonomy" id="314238"/>
    <lineage>
        <taxon>Bacteria</taxon>
        <taxon>Pseudomonadati</taxon>
        <taxon>Pseudomonadota</taxon>
        <taxon>Alphaproteobacteria</taxon>
        <taxon>Hyphomicrobiales</taxon>
        <taxon>Phyllobacteriaceae</taxon>
        <taxon>Phyllobacterium</taxon>
    </lineage>
</organism>
<dbReference type="GO" id="GO:0003677">
    <property type="term" value="F:DNA binding"/>
    <property type="evidence" value="ECO:0007669"/>
    <property type="project" value="UniProtKB-KW"/>
</dbReference>
<dbReference type="Pfam" id="PF00072">
    <property type="entry name" value="Response_reg"/>
    <property type="match status" value="1"/>
</dbReference>
<dbReference type="Proteomes" id="UP001237780">
    <property type="component" value="Unassembled WGS sequence"/>
</dbReference>
<name>A0ABU0SEJ2_9HYPH</name>
<feature type="modified residue" description="4-aspartylphosphate" evidence="3">
    <location>
        <position position="56"/>
    </location>
</feature>
<dbReference type="PROSITE" id="PS50043">
    <property type="entry name" value="HTH_LUXR_2"/>
    <property type="match status" value="1"/>
</dbReference>
<dbReference type="PROSITE" id="PS00622">
    <property type="entry name" value="HTH_LUXR_1"/>
    <property type="match status" value="1"/>
</dbReference>
<dbReference type="EMBL" id="JAUSZT010000003">
    <property type="protein sequence ID" value="MDQ0998138.1"/>
    <property type="molecule type" value="Genomic_DNA"/>
</dbReference>
<keyword evidence="7" id="KW-1185">Reference proteome</keyword>
<dbReference type="PANTHER" id="PTHR45566">
    <property type="entry name" value="HTH-TYPE TRANSCRIPTIONAL REGULATOR YHJB-RELATED"/>
    <property type="match status" value="1"/>
</dbReference>
<evidence type="ECO:0000256" key="3">
    <source>
        <dbReference type="PROSITE-ProRule" id="PRU00169"/>
    </source>
</evidence>
<keyword evidence="1 3" id="KW-0597">Phosphoprotein</keyword>
<dbReference type="PRINTS" id="PR00038">
    <property type="entry name" value="HTHLUXR"/>
</dbReference>
<dbReference type="RefSeq" id="WP_307282701.1">
    <property type="nucleotide sequence ID" value="NZ_JAUSZT010000003.1"/>
</dbReference>
<dbReference type="SMART" id="SM00421">
    <property type="entry name" value="HTH_LUXR"/>
    <property type="match status" value="1"/>
</dbReference>
<dbReference type="InterPro" id="IPR051015">
    <property type="entry name" value="EvgA-like"/>
</dbReference>
<dbReference type="InterPro" id="IPR058245">
    <property type="entry name" value="NreC/VraR/RcsB-like_REC"/>
</dbReference>
<evidence type="ECO:0000256" key="1">
    <source>
        <dbReference type="ARBA" id="ARBA00022553"/>
    </source>
</evidence>
<comment type="caution">
    <text evidence="6">The sequence shown here is derived from an EMBL/GenBank/DDBJ whole genome shotgun (WGS) entry which is preliminary data.</text>
</comment>
<dbReference type="Gene3D" id="3.40.50.2300">
    <property type="match status" value="1"/>
</dbReference>
<dbReference type="SUPFAM" id="SSF52172">
    <property type="entry name" value="CheY-like"/>
    <property type="match status" value="1"/>
</dbReference>
<dbReference type="SUPFAM" id="SSF46894">
    <property type="entry name" value="C-terminal effector domain of the bipartite response regulators"/>
    <property type="match status" value="1"/>
</dbReference>
<dbReference type="PANTHER" id="PTHR45566:SF1">
    <property type="entry name" value="HTH-TYPE TRANSCRIPTIONAL REGULATOR YHJB-RELATED"/>
    <property type="match status" value="1"/>
</dbReference>
<accession>A0ABU0SEJ2</accession>
<feature type="domain" description="Response regulatory" evidence="5">
    <location>
        <begin position="4"/>
        <end position="121"/>
    </location>
</feature>
<dbReference type="InterPro" id="IPR016032">
    <property type="entry name" value="Sig_transdc_resp-reg_C-effctor"/>
</dbReference>
<dbReference type="CDD" id="cd06170">
    <property type="entry name" value="LuxR_C_like"/>
    <property type="match status" value="1"/>
</dbReference>
<dbReference type="SMART" id="SM00448">
    <property type="entry name" value="REC"/>
    <property type="match status" value="1"/>
</dbReference>
<gene>
    <name evidence="6" type="ORF">QFZ34_003320</name>
</gene>
<dbReference type="InterPro" id="IPR001789">
    <property type="entry name" value="Sig_transdc_resp-reg_receiver"/>
</dbReference>
<dbReference type="PROSITE" id="PS50110">
    <property type="entry name" value="RESPONSE_REGULATORY"/>
    <property type="match status" value="1"/>
</dbReference>
<evidence type="ECO:0000259" key="4">
    <source>
        <dbReference type="PROSITE" id="PS50043"/>
    </source>
</evidence>
<protein>
    <submittedName>
        <fullName evidence="6">DNA-binding NarL/FixJ family response regulator</fullName>
    </submittedName>
</protein>
<evidence type="ECO:0000313" key="6">
    <source>
        <dbReference type="EMBL" id="MDQ0998138.1"/>
    </source>
</evidence>
<evidence type="ECO:0000313" key="7">
    <source>
        <dbReference type="Proteomes" id="UP001237780"/>
    </source>
</evidence>
<evidence type="ECO:0000256" key="2">
    <source>
        <dbReference type="ARBA" id="ARBA00023125"/>
    </source>
</evidence>
<dbReference type="InterPro" id="IPR011006">
    <property type="entry name" value="CheY-like_superfamily"/>
</dbReference>
<dbReference type="InterPro" id="IPR036388">
    <property type="entry name" value="WH-like_DNA-bd_sf"/>
</dbReference>
<dbReference type="InterPro" id="IPR000792">
    <property type="entry name" value="Tscrpt_reg_LuxR_C"/>
</dbReference>
<sequence>MKYTIVIVDDHPLFRGALKLALSSSNEHVEIIEVGDLDGAKRLIESSAEIDLVLLDLSLNGIGGMTGLITLRALQPLVPIAIVSATDDPVTIRAALGLGASGFISKSSTPDVINAAVQTILDGGIWSPLDGSEEGELDADLADLIRCIRKLTPQQARVLDMMADGMLNKQIAHDLNVSEATIKAHVSAVLYKLGVESRTQAVIRLARFRDEMQPVELPQV</sequence>
<proteinExistence type="predicted"/>
<reference evidence="6 7" key="1">
    <citation type="submission" date="2023-07" db="EMBL/GenBank/DDBJ databases">
        <title>Comparative genomics of wheat-associated soil bacteria to identify genetic determinants of phenazine resistance.</title>
        <authorList>
            <person name="Mouncey N."/>
        </authorList>
    </citation>
    <scope>NUCLEOTIDE SEQUENCE [LARGE SCALE GENOMIC DNA]</scope>
    <source>
        <strain evidence="6 7">W4I11</strain>
    </source>
</reference>
<dbReference type="Gene3D" id="1.10.10.10">
    <property type="entry name" value="Winged helix-like DNA-binding domain superfamily/Winged helix DNA-binding domain"/>
    <property type="match status" value="1"/>
</dbReference>
<keyword evidence="2 6" id="KW-0238">DNA-binding</keyword>
<evidence type="ECO:0000259" key="5">
    <source>
        <dbReference type="PROSITE" id="PS50110"/>
    </source>
</evidence>
<dbReference type="CDD" id="cd17535">
    <property type="entry name" value="REC_NarL-like"/>
    <property type="match status" value="1"/>
</dbReference>
<feature type="domain" description="HTH luxR-type" evidence="4">
    <location>
        <begin position="144"/>
        <end position="209"/>
    </location>
</feature>
<dbReference type="Pfam" id="PF00196">
    <property type="entry name" value="GerE"/>
    <property type="match status" value="1"/>
</dbReference>